<protein>
    <submittedName>
        <fullName evidence="2">Polysaccharide biosynthesis protein GumN</fullName>
    </submittedName>
</protein>
<feature type="transmembrane region" description="Helical" evidence="1">
    <location>
        <begin position="20"/>
        <end position="41"/>
    </location>
</feature>
<keyword evidence="3" id="KW-1185">Reference proteome</keyword>
<dbReference type="InterPro" id="IPR002816">
    <property type="entry name" value="TraB/PrgY/GumN_fam"/>
</dbReference>
<evidence type="ECO:0000313" key="3">
    <source>
        <dbReference type="Proteomes" id="UP000094025"/>
    </source>
</evidence>
<dbReference type="PANTHER" id="PTHR40590">
    <property type="entry name" value="CYTOPLASMIC PROTEIN-RELATED"/>
    <property type="match status" value="1"/>
</dbReference>
<evidence type="ECO:0000313" key="2">
    <source>
        <dbReference type="EMBL" id="OAP39083.1"/>
    </source>
</evidence>
<comment type="caution">
    <text evidence="2">The sequence shown here is derived from an EMBL/GenBank/DDBJ whole genome shotgun (WGS) entry which is preliminary data.</text>
</comment>
<dbReference type="EMBL" id="LPUX01000060">
    <property type="protein sequence ID" value="OAP39083.1"/>
    <property type="molecule type" value="Genomic_DNA"/>
</dbReference>
<dbReference type="PANTHER" id="PTHR40590:SF1">
    <property type="entry name" value="CYTOPLASMIC PROTEIN"/>
    <property type="match status" value="1"/>
</dbReference>
<dbReference type="OrthoDB" id="9806326at2"/>
<dbReference type="Proteomes" id="UP000094025">
    <property type="component" value="Unassembled WGS sequence"/>
</dbReference>
<name>A0A178XWB4_9HYPH</name>
<keyword evidence="1" id="KW-0472">Membrane</keyword>
<keyword evidence="1" id="KW-1133">Transmembrane helix</keyword>
<sequence>MTTLTGPVRAVAAKAVGGLPWLIALLHVLLAASLFVVLFSLSKAEAAENTDCGGSNVLAELERSDPARLAAIRREADAVPNGKGLLWKIEGRGLAPSFLLGTMHVTDPRVLAMPAGGAEAYAGAKTVVVESDEIIDERKASAAILMRPDLTMFADNRTIDDFLEAKDRALLEEGLKARGIPLPLVARMKPWMIASFVALPACEFTRKAAGASFLDKKLAEDAVSQGKSLKGLESLVEQLSAMDSLPVEWHLRALIDTLALGRTIDDVLATMTDLYLAGDTGMIMPMMRSVAEKISPGDLGYADFEQRIIIDRNRIMAVRAEPILKEGNVFMAVGALHLPGKEGLVELLRQQGFTLTPVN</sequence>
<dbReference type="CDD" id="cd14789">
    <property type="entry name" value="Tiki"/>
    <property type="match status" value="1"/>
</dbReference>
<evidence type="ECO:0000256" key="1">
    <source>
        <dbReference type="SAM" id="Phobius"/>
    </source>
</evidence>
<dbReference type="InterPro" id="IPR047111">
    <property type="entry name" value="YbaP-like"/>
</dbReference>
<dbReference type="AlphaFoldDB" id="A0A178XWB4"/>
<dbReference type="RefSeq" id="WP_064242557.1">
    <property type="nucleotide sequence ID" value="NZ_LPUX01000060.1"/>
</dbReference>
<proteinExistence type="predicted"/>
<reference evidence="2 3" key="1">
    <citation type="journal article" date="2016" name="Int. J. Syst. Evol. Microbiol.">
        <title>Ensifer glycinis sp. nov., an novel rhizobial species associated with Glycine spp.</title>
        <authorList>
            <person name="Yan H."/>
            <person name="Yan J."/>
            <person name="Sui X.H."/>
            <person name="Wang E.T."/>
            <person name="Chen W.X."/>
            <person name="Zhang X.X."/>
            <person name="Chen W.F."/>
        </authorList>
    </citation>
    <scope>NUCLEOTIDE SEQUENCE [LARGE SCALE GENOMIC DNA]</scope>
    <source>
        <strain evidence="2 3">CCBAU 23380</strain>
    </source>
</reference>
<organism evidence="2 3">
    <name type="scientific">Sinorhizobium glycinis</name>
    <dbReference type="NCBI Taxonomy" id="1472378"/>
    <lineage>
        <taxon>Bacteria</taxon>
        <taxon>Pseudomonadati</taxon>
        <taxon>Pseudomonadota</taxon>
        <taxon>Alphaproteobacteria</taxon>
        <taxon>Hyphomicrobiales</taxon>
        <taxon>Rhizobiaceae</taxon>
        <taxon>Sinorhizobium/Ensifer group</taxon>
        <taxon>Sinorhizobium</taxon>
    </lineage>
</organism>
<gene>
    <name evidence="2" type="ORF">AU381_08240</name>
</gene>
<dbReference type="Pfam" id="PF01963">
    <property type="entry name" value="TraB_PrgY_gumN"/>
    <property type="match status" value="1"/>
</dbReference>
<accession>A0A178XWB4</accession>
<dbReference type="STRING" id="1472378.AU381_08240"/>
<keyword evidence="1" id="KW-0812">Transmembrane</keyword>